<comment type="caution">
    <text evidence="12">The sequence shown here is derived from an EMBL/GenBank/DDBJ whole genome shotgun (WGS) entry which is preliminary data.</text>
</comment>
<evidence type="ECO:0000259" key="11">
    <source>
        <dbReference type="PROSITE" id="PS50263"/>
    </source>
</evidence>
<evidence type="ECO:0000256" key="3">
    <source>
        <dbReference type="ARBA" id="ARBA00022598"/>
    </source>
</evidence>
<feature type="compositionally biased region" description="Basic and acidic residues" evidence="10">
    <location>
        <begin position="534"/>
        <end position="548"/>
    </location>
</feature>
<evidence type="ECO:0000256" key="6">
    <source>
        <dbReference type="ARBA" id="ARBA00023027"/>
    </source>
</evidence>
<dbReference type="Proteomes" id="UP000642107">
    <property type="component" value="Unassembled WGS sequence"/>
</dbReference>
<dbReference type="InterPro" id="IPR003694">
    <property type="entry name" value="NAD_synthase"/>
</dbReference>
<dbReference type="Gene3D" id="3.60.110.10">
    <property type="entry name" value="Carbon-nitrogen hydrolase"/>
    <property type="match status" value="1"/>
</dbReference>
<dbReference type="PROSITE" id="PS50263">
    <property type="entry name" value="CN_HYDROLASE"/>
    <property type="match status" value="1"/>
</dbReference>
<keyword evidence="4 7" id="KW-0547">Nucleotide-binding</keyword>
<dbReference type="Pfam" id="PF02540">
    <property type="entry name" value="NAD_synthase"/>
    <property type="match status" value="1"/>
</dbReference>
<dbReference type="SUPFAM" id="SSF52402">
    <property type="entry name" value="Adenine nucleotide alpha hydrolases-like"/>
    <property type="match status" value="1"/>
</dbReference>
<evidence type="ECO:0000256" key="7">
    <source>
        <dbReference type="HAMAP-Rule" id="MF_02090"/>
    </source>
</evidence>
<protein>
    <recommendedName>
        <fullName evidence="7 8">Glutamine-dependent NAD(+) synthetase</fullName>
        <ecNumber evidence="7 8">6.3.5.1</ecNumber>
    </recommendedName>
    <alternativeName>
        <fullName evidence="7 8">NAD(+) synthase [glutamine-hydrolyzing]</fullName>
    </alternativeName>
</protein>
<comment type="caution">
    <text evidence="7">Lacks conserved residue(s) required for the propagation of feature annotation.</text>
</comment>
<keyword evidence="3 7" id="KW-0436">Ligase</keyword>
<proteinExistence type="inferred from homology"/>
<dbReference type="GO" id="GO:0003952">
    <property type="term" value="F:NAD+ synthase (glutamine-hydrolyzing) activity"/>
    <property type="evidence" value="ECO:0007669"/>
    <property type="project" value="UniProtKB-EC"/>
</dbReference>
<feature type="binding site" evidence="7">
    <location>
        <position position="189"/>
    </location>
    <ligand>
        <name>L-glutamine</name>
        <dbReference type="ChEBI" id="CHEBI:58359"/>
    </ligand>
</feature>
<dbReference type="SUPFAM" id="SSF56317">
    <property type="entry name" value="Carbon-nitrogen hydrolase"/>
    <property type="match status" value="1"/>
</dbReference>
<evidence type="ECO:0000256" key="1">
    <source>
        <dbReference type="ARBA" id="ARBA00005188"/>
    </source>
</evidence>
<comment type="similarity">
    <text evidence="9">Belongs to the NAD synthetase family.</text>
</comment>
<dbReference type="InterPro" id="IPR014445">
    <property type="entry name" value="Gln-dep_NAD_synthase"/>
</dbReference>
<evidence type="ECO:0000313" key="13">
    <source>
        <dbReference type="Proteomes" id="UP000642107"/>
    </source>
</evidence>
<dbReference type="Pfam" id="PF00795">
    <property type="entry name" value="CN_hydrolase"/>
    <property type="match status" value="1"/>
</dbReference>
<feature type="binding site" evidence="7">
    <location>
        <position position="402"/>
    </location>
    <ligand>
        <name>deamido-NAD(+)</name>
        <dbReference type="ChEBI" id="CHEBI:58437"/>
        <note>ligand shared between two neighboring subunits</note>
    </ligand>
</feature>
<dbReference type="InterPro" id="IPR036526">
    <property type="entry name" value="C-N_Hydrolase_sf"/>
</dbReference>
<name>A0ABR9DW48_9MICO</name>
<dbReference type="RefSeq" id="WP_192281383.1">
    <property type="nucleotide sequence ID" value="NZ_JACZDF010000007.1"/>
</dbReference>
<feature type="binding site" evidence="7">
    <location>
        <position position="518"/>
    </location>
    <ligand>
        <name>deamido-NAD(+)</name>
        <dbReference type="ChEBI" id="CHEBI:58437"/>
        <note>ligand shared between two neighboring subunits</note>
    </ligand>
</feature>
<dbReference type="HAMAP" id="MF_02090">
    <property type="entry name" value="NadE_glutamine_dep"/>
    <property type="match status" value="1"/>
</dbReference>
<dbReference type="EC" id="6.3.5.1" evidence="7 8"/>
<evidence type="ECO:0000256" key="10">
    <source>
        <dbReference type="SAM" id="MobiDB-lite"/>
    </source>
</evidence>
<dbReference type="NCBIfam" id="TIGR00552">
    <property type="entry name" value="nadE"/>
    <property type="match status" value="1"/>
</dbReference>
<keyword evidence="6 7" id="KW-0520">NAD</keyword>
<comment type="function">
    <text evidence="7">Catalyzes the ATP-dependent amidation of deamido-NAD to form NAD. Uses L-glutamine as a nitrogen source.</text>
</comment>
<keyword evidence="5 7" id="KW-0067">ATP-binding</keyword>
<feature type="binding site" evidence="7">
    <location>
        <position position="397"/>
    </location>
    <ligand>
        <name>ATP</name>
        <dbReference type="ChEBI" id="CHEBI:30616"/>
    </ligand>
</feature>
<organism evidence="12 13">
    <name type="scientific">Flavimobilis rhizosphaerae</name>
    <dbReference type="NCBI Taxonomy" id="2775421"/>
    <lineage>
        <taxon>Bacteria</taxon>
        <taxon>Bacillati</taxon>
        <taxon>Actinomycetota</taxon>
        <taxon>Actinomycetes</taxon>
        <taxon>Micrococcales</taxon>
        <taxon>Jonesiaceae</taxon>
        <taxon>Flavimobilis</taxon>
    </lineage>
</organism>
<dbReference type="PIRSF" id="PIRSF006630">
    <property type="entry name" value="NADS_GAT"/>
    <property type="match status" value="1"/>
</dbReference>
<feature type="active site" description="For glutaminase activity" evidence="7">
    <location>
        <position position="120"/>
    </location>
</feature>
<keyword evidence="13" id="KW-1185">Reference proteome</keyword>
<dbReference type="PANTHER" id="PTHR23090">
    <property type="entry name" value="NH 3 /GLUTAMINE-DEPENDENT NAD + SYNTHETASE"/>
    <property type="match status" value="1"/>
</dbReference>
<evidence type="ECO:0000256" key="8">
    <source>
        <dbReference type="PIRNR" id="PIRNR006630"/>
    </source>
</evidence>
<dbReference type="NCBIfam" id="NF010588">
    <property type="entry name" value="PRK13981.1"/>
    <property type="match status" value="1"/>
</dbReference>
<reference evidence="12 13" key="1">
    <citation type="submission" date="2020-09" db="EMBL/GenBank/DDBJ databases">
        <title>Flavimobilis rhizosphaerae sp. nov., isolated from rhizosphere soil of Spartina alterniflora.</title>
        <authorList>
            <person name="Hanqin C."/>
        </authorList>
    </citation>
    <scope>NUCLEOTIDE SEQUENCE [LARGE SCALE GENOMIC DNA]</scope>
    <source>
        <strain evidence="12 13">GY 10621</strain>
    </source>
</reference>
<feature type="binding site" evidence="7">
    <location>
        <position position="126"/>
    </location>
    <ligand>
        <name>L-glutamine</name>
        <dbReference type="ChEBI" id="CHEBI:58359"/>
    </ligand>
</feature>
<sequence length="568" mass="60085">MLDLRIALAQADTCVGDLEGNARLVLDAVAAAAADGARLVALPEMTLTGYPVEDLALRAAFRDDAGTAVDVLARDLAEAGHGDVTVIVGTLGTTTTPDGPRPTNRAVALRDGRVVATYDKRHLPTYGVFDEARIFAAGTTTTVLDVDGHRVGLLVCEDLWRADGPVAELADAHLDLVVVVNGSPYEEGKDLERLAHARRVAATLGAPVAYVNQVGGQDDLVLEGGSFVLDVAGEVVARSPQFTPDLLVHDVPTRGGALRRGRVAPPLHPDEEVYRACVAGLSGYIRKNGFRSVVLGLSGGIDSALVAVMAADAIGGENVVGVSMPSAYSSQHSKDDAADLAQRIGADYRVQPIGGTVDAFMRDLPLDGVAAENLQARVRGTILMSLSNAEGHLTLATGNKSELAVGYSTIYGDAVGGYAPIKDVLKSRVWALARWRDDHALDHGEIPPIPESSITKPPSAELRPGQVDQDSLPPYDRLDAVLEDYVGRNLGHDALAAAGHDPATIALVLRLVDRAEWKRRQYPPGPKISAVAFGRDRRLPVTSRRRETPPTPDVAPTPSTTTPNLEQP</sequence>
<feature type="region of interest" description="Disordered" evidence="10">
    <location>
        <begin position="443"/>
        <end position="473"/>
    </location>
</feature>
<dbReference type="PANTHER" id="PTHR23090:SF9">
    <property type="entry name" value="GLUTAMINE-DEPENDENT NAD(+) SYNTHETASE"/>
    <property type="match status" value="1"/>
</dbReference>
<feature type="binding site" evidence="7">
    <location>
        <begin position="296"/>
        <end position="303"/>
    </location>
    <ligand>
        <name>ATP</name>
        <dbReference type="ChEBI" id="CHEBI:30616"/>
    </ligand>
</feature>
<evidence type="ECO:0000256" key="2">
    <source>
        <dbReference type="ARBA" id="ARBA00007145"/>
    </source>
</evidence>
<comment type="pathway">
    <text evidence="1 7 8">Cofactor biosynthesis; NAD(+) biosynthesis; NAD(+) from deamido-NAD(+) (L-Gln route): step 1/1.</text>
</comment>
<feature type="region of interest" description="Disordered" evidence="10">
    <location>
        <begin position="523"/>
        <end position="568"/>
    </location>
</feature>
<accession>A0ABR9DW48</accession>
<dbReference type="CDD" id="cd00553">
    <property type="entry name" value="NAD_synthase"/>
    <property type="match status" value="1"/>
</dbReference>
<dbReference type="EMBL" id="JACZDF010000007">
    <property type="protein sequence ID" value="MBD9700210.1"/>
    <property type="molecule type" value="Genomic_DNA"/>
</dbReference>
<dbReference type="InterPro" id="IPR003010">
    <property type="entry name" value="C-N_Hydrolase"/>
</dbReference>
<dbReference type="InterPro" id="IPR022310">
    <property type="entry name" value="NAD/GMP_synthase"/>
</dbReference>
<evidence type="ECO:0000256" key="5">
    <source>
        <dbReference type="ARBA" id="ARBA00022840"/>
    </source>
</evidence>
<dbReference type="InterPro" id="IPR014729">
    <property type="entry name" value="Rossmann-like_a/b/a_fold"/>
</dbReference>
<comment type="similarity">
    <text evidence="2 7 8">In the C-terminal section; belongs to the NAD synthetase family.</text>
</comment>
<gene>
    <name evidence="7" type="primary">nadE</name>
    <name evidence="12" type="ORF">IGS67_12050</name>
</gene>
<dbReference type="CDD" id="cd07570">
    <property type="entry name" value="GAT_Gln-NAD-synth"/>
    <property type="match status" value="1"/>
</dbReference>
<feature type="binding site" evidence="7">
    <location>
        <position position="183"/>
    </location>
    <ligand>
        <name>L-glutamine</name>
        <dbReference type="ChEBI" id="CHEBI:58359"/>
    </ligand>
</feature>
<feature type="binding site" evidence="7">
    <location>
        <position position="373"/>
    </location>
    <ligand>
        <name>deamido-NAD(+)</name>
        <dbReference type="ChEBI" id="CHEBI:58437"/>
        <note>ligand shared between two neighboring subunits</note>
    </ligand>
</feature>
<feature type="domain" description="CN hydrolase" evidence="11">
    <location>
        <begin position="4"/>
        <end position="253"/>
    </location>
</feature>
<feature type="active site" description="Proton acceptor; for glutaminase activity" evidence="7">
    <location>
        <position position="44"/>
    </location>
</feature>
<dbReference type="Gene3D" id="3.40.50.620">
    <property type="entry name" value="HUPs"/>
    <property type="match status" value="1"/>
</dbReference>
<comment type="catalytic activity">
    <reaction evidence="7 8">
        <text>deamido-NAD(+) + L-glutamine + ATP + H2O = L-glutamate + AMP + diphosphate + NAD(+) + H(+)</text>
        <dbReference type="Rhea" id="RHEA:24384"/>
        <dbReference type="ChEBI" id="CHEBI:15377"/>
        <dbReference type="ChEBI" id="CHEBI:15378"/>
        <dbReference type="ChEBI" id="CHEBI:29985"/>
        <dbReference type="ChEBI" id="CHEBI:30616"/>
        <dbReference type="ChEBI" id="CHEBI:33019"/>
        <dbReference type="ChEBI" id="CHEBI:57540"/>
        <dbReference type="ChEBI" id="CHEBI:58359"/>
        <dbReference type="ChEBI" id="CHEBI:58437"/>
        <dbReference type="ChEBI" id="CHEBI:456215"/>
        <dbReference type="EC" id="6.3.5.1"/>
    </reaction>
</comment>
<evidence type="ECO:0000313" key="12">
    <source>
        <dbReference type="EMBL" id="MBD9700210.1"/>
    </source>
</evidence>
<feature type="active site" description="Nucleophile; for glutaminase activity" evidence="7">
    <location>
        <position position="156"/>
    </location>
</feature>
<evidence type="ECO:0000256" key="4">
    <source>
        <dbReference type="ARBA" id="ARBA00022741"/>
    </source>
</evidence>
<evidence type="ECO:0000256" key="9">
    <source>
        <dbReference type="RuleBase" id="RU003811"/>
    </source>
</evidence>
<feature type="compositionally biased region" description="Polar residues" evidence="10">
    <location>
        <begin position="557"/>
        <end position="568"/>
    </location>
</feature>